<feature type="domain" description="Fibronectin type-III" evidence="4">
    <location>
        <begin position="228"/>
        <end position="324"/>
    </location>
</feature>
<sequence length="844" mass="91005">MNGSVTMRSRSRWLYCGLAILFLLGSLLSYAPARTEAAERLTATIVPTEDTFAYRDSNQSASPTLVSRYNGGGYERVSYLKFDLSNLAGMTVEHATFKVYLIRTEGMGDVGAFGLTDNDWSDDTVHLTNEDGTFRRPSEEGRTLLGRYAFNTSGTNAVGAWIEYDIAAYLNERLQDGETAATVMLKNFSYAESSATAGQGFAYFGSSESANRPTIEAVYSEGGTAGGPPAKPTVVLAGIEPSPPTITLKWAAAARAAHYTVSRSVYEEGAFVALDGALRSMEDGVYFDDSTVQSDRVYGYKVTAYSEDGSSAESDVLVVTVPPFLGPGDETSASFAPTDDAYINQANENAYLNFGNRQEMIVRHNAAFWKRVGYAKFDLGALVGVTDVRKATLRLYLRDVQSGGSMVGLYAIRDNAWSEADITAFDVPSEEGKELIGSVNALAGVPTNAWYEIDVTPYIRQRFANHERELTIMLLGGLDAQRSQGYAYFGTKESPNGPGLTIDYVIPDRVPPLEPPAPAVLEATGTNVTLGWPVVAGAAKYRVYRKSEGEAQFAPLHAGTYVENGTVYANDASVEFGTSYEYRVDAIGPGGDALSGQPVLASTPPLELAAPMGLRETLNKGDALALAWEAVPFATSYELYRSLQPEDGYALVAEVAETAFEDEGLALDARYYYRLKAKRGRYESPLSEAVAMRTERYATTVFGRVALEGAADHGGIVVRLSVDGLEAKRAVTDAAGNFALYAVPPGAYELAFTKAAYLKRISADVTVEQADVDVGSLGELKLGDLNGDDRIDLSDLRLIAAAYGNRSSSVDFNPLLDLNRDGRIDRADVDRLLVHYGAATGRGD</sequence>
<dbReference type="InterPro" id="IPR003961">
    <property type="entry name" value="FN3_dom"/>
</dbReference>
<dbReference type="InterPro" id="IPR013783">
    <property type="entry name" value="Ig-like_fold"/>
</dbReference>
<proteinExistence type="predicted"/>
<dbReference type="SMART" id="SM00060">
    <property type="entry name" value="FN3"/>
    <property type="match status" value="3"/>
</dbReference>
<dbReference type="OrthoDB" id="9776971at2"/>
<dbReference type="GO" id="GO:0030246">
    <property type="term" value="F:carbohydrate binding"/>
    <property type="evidence" value="ECO:0007669"/>
    <property type="project" value="InterPro"/>
</dbReference>
<dbReference type="CDD" id="cd00063">
    <property type="entry name" value="FN3"/>
    <property type="match status" value="1"/>
</dbReference>
<name>A0A5R9G5W6_9BACL</name>
<gene>
    <name evidence="5" type="ORF">FE782_12685</name>
</gene>
<dbReference type="RefSeq" id="WP_138194474.1">
    <property type="nucleotide sequence ID" value="NZ_VCIW01000007.1"/>
</dbReference>
<evidence type="ECO:0000313" key="5">
    <source>
        <dbReference type="EMBL" id="TLS51767.1"/>
    </source>
</evidence>
<comment type="caution">
    <text evidence="5">The sequence shown here is derived from an EMBL/GenBank/DDBJ whole genome shotgun (WGS) entry which is preliminary data.</text>
</comment>
<protein>
    <submittedName>
        <fullName evidence="5">DNRLRE domain-containing protein</fullName>
    </submittedName>
</protein>
<keyword evidence="2" id="KW-0964">Secreted</keyword>
<evidence type="ECO:0000259" key="4">
    <source>
        <dbReference type="PROSITE" id="PS50853"/>
    </source>
</evidence>
<dbReference type="SUPFAM" id="SSF49265">
    <property type="entry name" value="Fibronectin type III"/>
    <property type="match status" value="2"/>
</dbReference>
<evidence type="ECO:0000313" key="6">
    <source>
        <dbReference type="Proteomes" id="UP000309676"/>
    </source>
</evidence>
<dbReference type="PROSITE" id="PS50853">
    <property type="entry name" value="FN3"/>
    <property type="match status" value="2"/>
</dbReference>
<dbReference type="GO" id="GO:0000272">
    <property type="term" value="P:polysaccharide catabolic process"/>
    <property type="evidence" value="ECO:0007669"/>
    <property type="project" value="InterPro"/>
</dbReference>
<dbReference type="Gene3D" id="2.60.40.10">
    <property type="entry name" value="Immunoglobulins"/>
    <property type="match status" value="3"/>
</dbReference>
<dbReference type="EMBL" id="VCIW01000007">
    <property type="protein sequence ID" value="TLS51767.1"/>
    <property type="molecule type" value="Genomic_DNA"/>
</dbReference>
<reference evidence="5 6" key="1">
    <citation type="submission" date="2019-05" db="EMBL/GenBank/DDBJ databases">
        <authorList>
            <person name="Narsing Rao M.P."/>
            <person name="Li W.J."/>
        </authorList>
    </citation>
    <scope>NUCLEOTIDE SEQUENCE [LARGE SCALE GENOMIC DNA]</scope>
    <source>
        <strain evidence="5 6">SYSU_K30003</strain>
    </source>
</reference>
<accession>A0A5R9G5W6</accession>
<evidence type="ECO:0000256" key="3">
    <source>
        <dbReference type="ARBA" id="ARBA00022729"/>
    </source>
</evidence>
<evidence type="ECO:0000256" key="1">
    <source>
        <dbReference type="ARBA" id="ARBA00004613"/>
    </source>
</evidence>
<dbReference type="Pfam" id="PF24517">
    <property type="entry name" value="CBM96"/>
    <property type="match status" value="2"/>
</dbReference>
<dbReference type="SUPFAM" id="SSF63446">
    <property type="entry name" value="Type I dockerin domain"/>
    <property type="match status" value="1"/>
</dbReference>
<dbReference type="Gene3D" id="1.10.1330.10">
    <property type="entry name" value="Dockerin domain"/>
    <property type="match status" value="1"/>
</dbReference>
<dbReference type="GO" id="GO:0004553">
    <property type="term" value="F:hydrolase activity, hydrolyzing O-glycosyl compounds"/>
    <property type="evidence" value="ECO:0007669"/>
    <property type="project" value="InterPro"/>
</dbReference>
<feature type="domain" description="Fibronectin type-III" evidence="4">
    <location>
        <begin position="610"/>
        <end position="697"/>
    </location>
</feature>
<dbReference type="AlphaFoldDB" id="A0A5R9G5W6"/>
<keyword evidence="3" id="KW-0732">Signal</keyword>
<dbReference type="GO" id="GO:0005576">
    <property type="term" value="C:extracellular region"/>
    <property type="evidence" value="ECO:0007669"/>
    <property type="project" value="UniProtKB-SubCell"/>
</dbReference>
<comment type="subcellular location">
    <subcellularLocation>
        <location evidence="1">Secreted</location>
    </subcellularLocation>
</comment>
<dbReference type="CDD" id="cd14254">
    <property type="entry name" value="Dockerin_II"/>
    <property type="match status" value="1"/>
</dbReference>
<dbReference type="InterPro" id="IPR018247">
    <property type="entry name" value="EF_Hand_1_Ca_BS"/>
</dbReference>
<dbReference type="InterPro" id="IPR013784">
    <property type="entry name" value="Carb-bd-like_fold"/>
</dbReference>
<dbReference type="InterPro" id="IPR036116">
    <property type="entry name" value="FN3_sf"/>
</dbReference>
<dbReference type="InterPro" id="IPR002105">
    <property type="entry name" value="Dockerin_1_rpt"/>
</dbReference>
<dbReference type="InterPro" id="IPR055372">
    <property type="entry name" value="CBM96"/>
</dbReference>
<dbReference type="PROSITE" id="PS00018">
    <property type="entry name" value="EF_HAND_1"/>
    <property type="match status" value="2"/>
</dbReference>
<dbReference type="Proteomes" id="UP000309676">
    <property type="component" value="Unassembled WGS sequence"/>
</dbReference>
<dbReference type="Gene3D" id="2.60.40.1120">
    <property type="entry name" value="Carboxypeptidase-like, regulatory domain"/>
    <property type="match status" value="1"/>
</dbReference>
<organism evidence="5 6">
    <name type="scientific">Paenibacillus antri</name>
    <dbReference type="NCBI Taxonomy" id="2582848"/>
    <lineage>
        <taxon>Bacteria</taxon>
        <taxon>Bacillati</taxon>
        <taxon>Bacillota</taxon>
        <taxon>Bacilli</taxon>
        <taxon>Bacillales</taxon>
        <taxon>Paenibacillaceae</taxon>
        <taxon>Paenibacillus</taxon>
    </lineage>
</organism>
<dbReference type="NCBIfam" id="NF033679">
    <property type="entry name" value="DNRLRE_dom"/>
    <property type="match status" value="2"/>
</dbReference>
<evidence type="ECO:0000256" key="2">
    <source>
        <dbReference type="ARBA" id="ARBA00022525"/>
    </source>
</evidence>
<dbReference type="SUPFAM" id="SSF49452">
    <property type="entry name" value="Starch-binding domain-like"/>
    <property type="match status" value="1"/>
</dbReference>
<dbReference type="InterPro" id="IPR036439">
    <property type="entry name" value="Dockerin_dom_sf"/>
</dbReference>
<dbReference type="Pfam" id="PF00404">
    <property type="entry name" value="Dockerin_1"/>
    <property type="match status" value="1"/>
</dbReference>
<keyword evidence="6" id="KW-1185">Reference proteome</keyword>